<evidence type="ECO:0000256" key="9">
    <source>
        <dbReference type="ARBA" id="ARBA00023288"/>
    </source>
</evidence>
<dbReference type="Gene3D" id="2.40.70.10">
    <property type="entry name" value="Acid Proteases"/>
    <property type="match status" value="2"/>
</dbReference>
<evidence type="ECO:0000256" key="6">
    <source>
        <dbReference type="ARBA" id="ARBA00022801"/>
    </source>
</evidence>
<evidence type="ECO:0000256" key="8">
    <source>
        <dbReference type="ARBA" id="ARBA00023180"/>
    </source>
</evidence>
<keyword evidence="14" id="KW-0732">Signal</keyword>
<evidence type="ECO:0000256" key="5">
    <source>
        <dbReference type="ARBA" id="ARBA00022750"/>
    </source>
</evidence>
<keyword evidence="9" id="KW-0449">Lipoprotein</keyword>
<feature type="domain" description="Peptidase A1" evidence="15">
    <location>
        <begin position="100"/>
        <end position="409"/>
    </location>
</feature>
<dbReference type="GO" id="GO:0006508">
    <property type="term" value="P:proteolysis"/>
    <property type="evidence" value="ECO:0007669"/>
    <property type="project" value="UniProtKB-KW"/>
</dbReference>
<comment type="caution">
    <text evidence="16">The sequence shown here is derived from an EMBL/GenBank/DDBJ whole genome shotgun (WGS) entry which is preliminary data.</text>
</comment>
<evidence type="ECO:0000256" key="2">
    <source>
        <dbReference type="ARBA" id="ARBA00007447"/>
    </source>
</evidence>
<dbReference type="PRINTS" id="PR00792">
    <property type="entry name" value="PEPSIN"/>
</dbReference>
<dbReference type="PANTHER" id="PTHR47966">
    <property type="entry name" value="BETA-SITE APP-CLEAVING ENZYME, ISOFORM A-RELATED"/>
    <property type="match status" value="1"/>
</dbReference>
<dbReference type="OrthoDB" id="660550at2759"/>
<reference evidence="17" key="1">
    <citation type="journal article" date="2020" name="Stud. Mycol.">
        <title>101 Dothideomycetes genomes: A test case for predicting lifestyles and emergence of pathogens.</title>
        <authorList>
            <person name="Haridas S."/>
            <person name="Albert R."/>
            <person name="Binder M."/>
            <person name="Bloem J."/>
            <person name="LaButti K."/>
            <person name="Salamov A."/>
            <person name="Andreopoulos B."/>
            <person name="Baker S."/>
            <person name="Barry K."/>
            <person name="Bills G."/>
            <person name="Bluhm B."/>
            <person name="Cannon C."/>
            <person name="Castanera R."/>
            <person name="Culley D."/>
            <person name="Daum C."/>
            <person name="Ezra D."/>
            <person name="Gonzalez J."/>
            <person name="Henrissat B."/>
            <person name="Kuo A."/>
            <person name="Liang C."/>
            <person name="Lipzen A."/>
            <person name="Lutzoni F."/>
            <person name="Magnuson J."/>
            <person name="Mondo S."/>
            <person name="Nolan M."/>
            <person name="Ohm R."/>
            <person name="Pangilinan J."/>
            <person name="Park H.-J."/>
            <person name="Ramirez L."/>
            <person name="Alfaro M."/>
            <person name="Sun H."/>
            <person name="Tritt A."/>
            <person name="Yoshinaga Y."/>
            <person name="Zwiers L.-H."/>
            <person name="Turgeon B."/>
            <person name="Goodwin S."/>
            <person name="Spatafora J."/>
            <person name="Crous P."/>
            <person name="Grigoriev I."/>
        </authorList>
    </citation>
    <scope>NUCLEOTIDE SEQUENCE [LARGE SCALE GENOMIC DNA]</scope>
    <source>
        <strain evidence="17">CBS 304.66</strain>
    </source>
</reference>
<protein>
    <submittedName>
        <fullName evidence="16">Acid protease</fullName>
    </submittedName>
</protein>
<evidence type="ECO:0000256" key="11">
    <source>
        <dbReference type="PIRSR" id="PIRSR601461-2"/>
    </source>
</evidence>
<evidence type="ECO:0000256" key="12">
    <source>
        <dbReference type="RuleBase" id="RU000454"/>
    </source>
</evidence>
<sequence length="514" mass="54535">MRIPSFVYAAACLSISILPTVTAFYPITPDYGRGDSTKSQRRDPRTFASNALTTNNRKRITLPLRKVPLRRDNIYNILNSNNPTQENSVAIDQDGTDMSYMVAVKFGESQEEYHLLLDSAASNTWVMSESCMTEACKTHNLFGNGDSSSLKTEDTKFSITYGTGSVSGTIGTDTIHISTMSPTLTFGLATNVSSEFSSYPMDGILGIGRGDNTDGTIESPTIMDVLSTSGSIKSKLYAIHLSRSKDGLNDGELNLGEINKDRFNGELNYVPTIPNDTGFWEVGIDDIGVDGTMTGINDRTAILDSGTSFILMPEGDAVSVHELIPGYTQSGETFTVPCSTTKVVQIAFGGQRYNISTADYIGGELGNGKCKSNIIGRQTFGEKEWLVGDVFLKNVYSVFDFDNSQVGFGVKGSGKQQSASSISSSASATATPIGEQSSPIPTFVPTSAGEAASNSLPIGGSPTANPTSPSPAPANPTAQAQQPGRPQQSQEGGVGRTSSPFAFTLALGLMAVFV</sequence>
<dbReference type="InterPro" id="IPR034164">
    <property type="entry name" value="Pepsin-like_dom"/>
</dbReference>
<evidence type="ECO:0000313" key="16">
    <source>
        <dbReference type="EMBL" id="KAF2262299.1"/>
    </source>
</evidence>
<evidence type="ECO:0000256" key="1">
    <source>
        <dbReference type="ARBA" id="ARBA00004236"/>
    </source>
</evidence>
<dbReference type="CDD" id="cd05471">
    <property type="entry name" value="pepsin_like"/>
    <property type="match status" value="1"/>
</dbReference>
<feature type="region of interest" description="Disordered" evidence="13">
    <location>
        <begin position="410"/>
        <end position="497"/>
    </location>
</feature>
<dbReference type="Proteomes" id="UP000800093">
    <property type="component" value="Unassembled WGS sequence"/>
</dbReference>
<dbReference type="AlphaFoldDB" id="A0A9P4K3J8"/>
<dbReference type="InterPro" id="IPR001461">
    <property type="entry name" value="Aspartic_peptidase_A1"/>
</dbReference>
<dbReference type="PANTHER" id="PTHR47966:SF75">
    <property type="entry name" value="ENDOPEPTIDASE (CTSD), PUTATIVE (AFU_ORTHOLOGUE AFUA_4G07040)-RELATED"/>
    <property type="match status" value="1"/>
</dbReference>
<comment type="similarity">
    <text evidence="2 12">Belongs to the peptidase A1 family.</text>
</comment>
<dbReference type="PROSITE" id="PS00141">
    <property type="entry name" value="ASP_PROTEASE"/>
    <property type="match status" value="1"/>
</dbReference>
<feature type="disulfide bond" evidence="11">
    <location>
        <begin position="131"/>
        <end position="136"/>
    </location>
</feature>
<feature type="active site" evidence="10">
    <location>
        <position position="304"/>
    </location>
</feature>
<feature type="compositionally biased region" description="Low complexity" evidence="13">
    <location>
        <begin position="475"/>
        <end position="491"/>
    </location>
</feature>
<evidence type="ECO:0000313" key="17">
    <source>
        <dbReference type="Proteomes" id="UP000800093"/>
    </source>
</evidence>
<organism evidence="16 17">
    <name type="scientific">Lojkania enalia</name>
    <dbReference type="NCBI Taxonomy" id="147567"/>
    <lineage>
        <taxon>Eukaryota</taxon>
        <taxon>Fungi</taxon>
        <taxon>Dikarya</taxon>
        <taxon>Ascomycota</taxon>
        <taxon>Pezizomycotina</taxon>
        <taxon>Dothideomycetes</taxon>
        <taxon>Pleosporomycetidae</taxon>
        <taxon>Pleosporales</taxon>
        <taxon>Pleosporales incertae sedis</taxon>
        <taxon>Lojkania</taxon>
    </lineage>
</organism>
<keyword evidence="8" id="KW-0325">Glycoprotein</keyword>
<evidence type="ECO:0000256" key="7">
    <source>
        <dbReference type="ARBA" id="ARBA00023136"/>
    </source>
</evidence>
<keyword evidence="4 12" id="KW-0645">Protease</keyword>
<evidence type="ECO:0000256" key="3">
    <source>
        <dbReference type="ARBA" id="ARBA00022475"/>
    </source>
</evidence>
<keyword evidence="5 12" id="KW-0064">Aspartyl protease</keyword>
<feature type="compositionally biased region" description="Low complexity" evidence="13">
    <location>
        <begin position="418"/>
        <end position="431"/>
    </location>
</feature>
<evidence type="ECO:0000256" key="10">
    <source>
        <dbReference type="PIRSR" id="PIRSR601461-1"/>
    </source>
</evidence>
<keyword evidence="11" id="KW-1015">Disulfide bond</keyword>
<keyword evidence="7" id="KW-0472">Membrane</keyword>
<dbReference type="PROSITE" id="PS51767">
    <property type="entry name" value="PEPTIDASE_A1"/>
    <property type="match status" value="1"/>
</dbReference>
<name>A0A9P4K3J8_9PLEO</name>
<gene>
    <name evidence="16" type="ORF">CC78DRAFT_322834</name>
</gene>
<dbReference type="GO" id="GO:0005886">
    <property type="term" value="C:plasma membrane"/>
    <property type="evidence" value="ECO:0007669"/>
    <property type="project" value="UniProtKB-SubCell"/>
</dbReference>
<proteinExistence type="inferred from homology"/>
<dbReference type="Pfam" id="PF00026">
    <property type="entry name" value="Asp"/>
    <property type="match status" value="1"/>
</dbReference>
<dbReference type="GO" id="GO:0004190">
    <property type="term" value="F:aspartic-type endopeptidase activity"/>
    <property type="evidence" value="ECO:0007669"/>
    <property type="project" value="UniProtKB-KW"/>
</dbReference>
<feature type="active site" evidence="10">
    <location>
        <position position="118"/>
    </location>
</feature>
<dbReference type="SUPFAM" id="SSF50630">
    <property type="entry name" value="Acid proteases"/>
    <property type="match status" value="1"/>
</dbReference>
<dbReference type="InterPro" id="IPR033121">
    <property type="entry name" value="PEPTIDASE_A1"/>
</dbReference>
<keyword evidence="6 12" id="KW-0378">Hydrolase</keyword>
<dbReference type="InterPro" id="IPR001969">
    <property type="entry name" value="Aspartic_peptidase_AS"/>
</dbReference>
<evidence type="ECO:0000256" key="13">
    <source>
        <dbReference type="SAM" id="MobiDB-lite"/>
    </source>
</evidence>
<keyword evidence="17" id="KW-1185">Reference proteome</keyword>
<dbReference type="EMBL" id="ML986642">
    <property type="protein sequence ID" value="KAF2262299.1"/>
    <property type="molecule type" value="Genomic_DNA"/>
</dbReference>
<evidence type="ECO:0000256" key="4">
    <source>
        <dbReference type="ARBA" id="ARBA00022670"/>
    </source>
</evidence>
<dbReference type="InterPro" id="IPR021109">
    <property type="entry name" value="Peptidase_aspartic_dom_sf"/>
</dbReference>
<evidence type="ECO:0000256" key="14">
    <source>
        <dbReference type="SAM" id="SignalP"/>
    </source>
</evidence>
<accession>A0A9P4K3J8</accession>
<comment type="subcellular location">
    <subcellularLocation>
        <location evidence="1">Cell membrane</location>
    </subcellularLocation>
</comment>
<feature type="signal peptide" evidence="14">
    <location>
        <begin position="1"/>
        <end position="23"/>
    </location>
</feature>
<keyword evidence="3" id="KW-1003">Cell membrane</keyword>
<dbReference type="FunFam" id="2.40.70.10:FF:000060">
    <property type="entry name" value="Aspartic-type endopeptidase ctsD"/>
    <property type="match status" value="1"/>
</dbReference>
<feature type="chain" id="PRO_5040108978" evidence="14">
    <location>
        <begin position="24"/>
        <end position="514"/>
    </location>
</feature>
<evidence type="ECO:0000259" key="15">
    <source>
        <dbReference type="PROSITE" id="PS51767"/>
    </source>
</evidence>